<dbReference type="Gene3D" id="6.10.140.2220">
    <property type="match status" value="1"/>
</dbReference>
<dbReference type="Proteomes" id="UP000095751">
    <property type="component" value="Unassembled WGS sequence"/>
</dbReference>
<evidence type="ECO:0000259" key="6">
    <source>
        <dbReference type="PROSITE" id="PS50865"/>
    </source>
</evidence>
<evidence type="ECO:0000313" key="8">
    <source>
        <dbReference type="Proteomes" id="UP000095751"/>
    </source>
</evidence>
<evidence type="ECO:0000256" key="4">
    <source>
        <dbReference type="PROSITE-ProRule" id="PRU00134"/>
    </source>
</evidence>
<proteinExistence type="predicted"/>
<evidence type="ECO:0000256" key="3">
    <source>
        <dbReference type="ARBA" id="ARBA00022833"/>
    </source>
</evidence>
<dbReference type="InterPro" id="IPR002893">
    <property type="entry name" value="Znf_MYND"/>
</dbReference>
<evidence type="ECO:0000313" key="7">
    <source>
        <dbReference type="EMBL" id="OEU11119.1"/>
    </source>
</evidence>
<dbReference type="SUPFAM" id="SSF144232">
    <property type="entry name" value="HIT/MYND zinc finger-like"/>
    <property type="match status" value="1"/>
</dbReference>
<reference evidence="7 8" key="1">
    <citation type="submission" date="2016-09" db="EMBL/GenBank/DDBJ databases">
        <title>Extensive genetic diversity and differential bi-allelic expression allows diatom success in the polar Southern Ocean.</title>
        <authorList>
            <consortium name="DOE Joint Genome Institute"/>
            <person name="Mock T."/>
            <person name="Otillar R.P."/>
            <person name="Strauss J."/>
            <person name="Dupont C."/>
            <person name="Frickenhaus S."/>
            <person name="Maumus F."/>
            <person name="Mcmullan M."/>
            <person name="Sanges R."/>
            <person name="Schmutz J."/>
            <person name="Toseland A."/>
            <person name="Valas R."/>
            <person name="Veluchamy A."/>
            <person name="Ward B.J."/>
            <person name="Allen A."/>
            <person name="Barry K."/>
            <person name="Falciatore A."/>
            <person name="Ferrante M."/>
            <person name="Fortunato A.E."/>
            <person name="Gloeckner G."/>
            <person name="Gruber A."/>
            <person name="Hipkin R."/>
            <person name="Janech M."/>
            <person name="Kroth P."/>
            <person name="Leese F."/>
            <person name="Lindquist E."/>
            <person name="Lyon B.R."/>
            <person name="Martin J."/>
            <person name="Mayer C."/>
            <person name="Parker M."/>
            <person name="Quesneville H."/>
            <person name="Raymond J."/>
            <person name="Uhlig C."/>
            <person name="Valentin K.U."/>
            <person name="Worden A.Z."/>
            <person name="Armbrust E.V."/>
            <person name="Bowler C."/>
            <person name="Green B."/>
            <person name="Moulton V."/>
            <person name="Van Oosterhout C."/>
            <person name="Grigoriev I."/>
        </authorList>
    </citation>
    <scope>NUCLEOTIDE SEQUENCE [LARGE SCALE GENOMIC DNA]</scope>
    <source>
        <strain evidence="7 8">CCMP1102</strain>
    </source>
</reference>
<name>A0A1E7EZ64_9STRA</name>
<keyword evidence="1" id="KW-0479">Metal-binding</keyword>
<keyword evidence="3" id="KW-0862">Zinc</keyword>
<keyword evidence="8" id="KW-1185">Reference proteome</keyword>
<dbReference type="OrthoDB" id="206371at2759"/>
<dbReference type="PROSITE" id="PS01360">
    <property type="entry name" value="ZF_MYND_1"/>
    <property type="match status" value="1"/>
</dbReference>
<feature type="region of interest" description="Disordered" evidence="5">
    <location>
        <begin position="134"/>
        <end position="153"/>
    </location>
</feature>
<dbReference type="GO" id="GO:0008270">
    <property type="term" value="F:zinc ion binding"/>
    <property type="evidence" value="ECO:0007669"/>
    <property type="project" value="UniProtKB-KW"/>
</dbReference>
<feature type="compositionally biased region" description="Acidic residues" evidence="5">
    <location>
        <begin position="136"/>
        <end position="150"/>
    </location>
</feature>
<dbReference type="AlphaFoldDB" id="A0A1E7EZ64"/>
<keyword evidence="2 4" id="KW-0863">Zinc-finger</keyword>
<evidence type="ECO:0000256" key="5">
    <source>
        <dbReference type="SAM" id="MobiDB-lite"/>
    </source>
</evidence>
<dbReference type="KEGG" id="fcy:FRACYDRAFT_263624"/>
<organism evidence="7 8">
    <name type="scientific">Fragilariopsis cylindrus CCMP1102</name>
    <dbReference type="NCBI Taxonomy" id="635003"/>
    <lineage>
        <taxon>Eukaryota</taxon>
        <taxon>Sar</taxon>
        <taxon>Stramenopiles</taxon>
        <taxon>Ochrophyta</taxon>
        <taxon>Bacillariophyta</taxon>
        <taxon>Bacillariophyceae</taxon>
        <taxon>Bacillariophycidae</taxon>
        <taxon>Bacillariales</taxon>
        <taxon>Bacillariaceae</taxon>
        <taxon>Fragilariopsis</taxon>
    </lineage>
</organism>
<feature type="domain" description="MYND-type" evidence="6">
    <location>
        <begin position="805"/>
        <end position="842"/>
    </location>
</feature>
<gene>
    <name evidence="7" type="ORF">FRACYDRAFT_263624</name>
</gene>
<sequence>MTVADETSSKTGTMKAITMMEMNDSLPSSDVTIAQASSSSVSVKSHCGSYFDSYIEEHNFGGSCLIRSDNDSKINSNSLWKGRKFRLLLSDDSPTWHIGKVKQLVCRPCKHQHNNDGVFLVDWFLTMEFETVPQTTEDDNDDDDDEDDGNNEMPLFHPGDYVELKELVAASEYNGQYGVIISDNEFYRTDRYTVQVRCSVHKHKTKLLTIRPKNLTRFITLEDYSDDTSKTIVDSINISSNSSVASTKSEWTWRFHRVQPNTGGTLEGTAEDCALLISFEWLDASHPLHDTSPYKLDQMEAMDFRSTYEMLYECIQQFGTSGYYINTSRNQRSRLENGELERYYFVRVDGNNKIENSSQQFKLCPIESLPRDDTMPSPPKGMWPRADLDDEGTEENWVISTFNRVAVEGSFVVEWSDRITNSKGEKKLKYSFYVDSLGPKEPPLRKSYAMVSFVFGQENEVVINNLDNSPFMGNDVSSRSGTFGILNGGKGHPFMKFFTENQSQYFCARLWHWVLRQTNVMSLMKHTDTQMALSALLVLYTNNKSRKDALNAAIMKADYSYQIKGEFVDGNERVYHASLKVGNILEALDRFSDAGDVYAETGDVYAETGDVYAETGDTVLYMSYKTYIFAGTAFKKAGNLIEAERHFVKALHCNRIATNPNGKHQAFLFEELVEIYYNTNREEGDEVVMGALLPTLLYVAGFDSYQGKDMPFIKTIGAYNGILREKFDSRSASRNVLEKAMQFSTVEDFRDVLLACKNPKVVLRRAAKDNSMYDSYFAERRKRDKKIAKQVLGAGCVVVPPDQTCDNCTASMLSPKQCPCETVLYCSKSCQLSHWKTHKQVCPFRAKKTDSE</sequence>
<evidence type="ECO:0000256" key="2">
    <source>
        <dbReference type="ARBA" id="ARBA00022771"/>
    </source>
</evidence>
<evidence type="ECO:0000256" key="1">
    <source>
        <dbReference type="ARBA" id="ARBA00022723"/>
    </source>
</evidence>
<dbReference type="InParanoid" id="A0A1E7EZ64"/>
<protein>
    <recommendedName>
        <fullName evidence="6">MYND-type domain-containing protein</fullName>
    </recommendedName>
</protein>
<dbReference type="PROSITE" id="PS50865">
    <property type="entry name" value="ZF_MYND_2"/>
    <property type="match status" value="1"/>
</dbReference>
<dbReference type="Pfam" id="PF01753">
    <property type="entry name" value="zf-MYND"/>
    <property type="match status" value="1"/>
</dbReference>
<dbReference type="EMBL" id="KV784369">
    <property type="protein sequence ID" value="OEU11119.1"/>
    <property type="molecule type" value="Genomic_DNA"/>
</dbReference>
<accession>A0A1E7EZ64</accession>